<reference evidence="5" key="1">
    <citation type="journal article" date="2017" name="Nat. Microbiol.">
        <title>Global analysis of biosynthetic gene clusters reveals vast potential of secondary metabolite production in Penicillium species.</title>
        <authorList>
            <person name="Nielsen J.C."/>
            <person name="Grijseels S."/>
            <person name="Prigent S."/>
            <person name="Ji B."/>
            <person name="Dainat J."/>
            <person name="Nielsen K.F."/>
            <person name="Frisvad J.C."/>
            <person name="Workman M."/>
            <person name="Nielsen J."/>
        </authorList>
    </citation>
    <scope>NUCLEOTIDE SEQUENCE [LARGE SCALE GENOMIC DNA]</scope>
    <source>
        <strain evidence="5">IBT 11843</strain>
    </source>
</reference>
<organism evidence="4 5">
    <name type="scientific">Penicillium decumbens</name>
    <dbReference type="NCBI Taxonomy" id="69771"/>
    <lineage>
        <taxon>Eukaryota</taxon>
        <taxon>Fungi</taxon>
        <taxon>Dikarya</taxon>
        <taxon>Ascomycota</taxon>
        <taxon>Pezizomycotina</taxon>
        <taxon>Eurotiomycetes</taxon>
        <taxon>Eurotiomycetidae</taxon>
        <taxon>Eurotiales</taxon>
        <taxon>Aspergillaceae</taxon>
        <taxon>Penicillium</taxon>
    </lineage>
</organism>
<dbReference type="SUPFAM" id="SSF55729">
    <property type="entry name" value="Acyl-CoA N-acyltransferases (Nat)"/>
    <property type="match status" value="1"/>
</dbReference>
<keyword evidence="2" id="KW-0812">Transmembrane</keyword>
<gene>
    <name evidence="4" type="ORF">PENDEC_c014G00199</name>
</gene>
<feature type="domain" description="N-acetyltransferase" evidence="3">
    <location>
        <begin position="182"/>
        <end position="346"/>
    </location>
</feature>
<dbReference type="CDD" id="cd04301">
    <property type="entry name" value="NAT_SF"/>
    <property type="match status" value="1"/>
</dbReference>
<dbReference type="Pfam" id="PF00583">
    <property type="entry name" value="Acetyltransf_1"/>
    <property type="match status" value="1"/>
</dbReference>
<evidence type="ECO:0000256" key="1">
    <source>
        <dbReference type="SAM" id="MobiDB-lite"/>
    </source>
</evidence>
<evidence type="ECO:0000313" key="5">
    <source>
        <dbReference type="Proteomes" id="UP000191522"/>
    </source>
</evidence>
<feature type="compositionally biased region" description="Polar residues" evidence="1">
    <location>
        <begin position="681"/>
        <end position="693"/>
    </location>
</feature>
<dbReference type="InterPro" id="IPR016181">
    <property type="entry name" value="Acyl_CoA_acyltransferase"/>
</dbReference>
<feature type="transmembrane region" description="Helical" evidence="2">
    <location>
        <begin position="155"/>
        <end position="177"/>
    </location>
</feature>
<dbReference type="EMBL" id="MDYL01000014">
    <property type="protein sequence ID" value="OQD73555.1"/>
    <property type="molecule type" value="Genomic_DNA"/>
</dbReference>
<dbReference type="AlphaFoldDB" id="A0A1V6P9D8"/>
<feature type="compositionally biased region" description="Basic and acidic residues" evidence="1">
    <location>
        <begin position="695"/>
        <end position="704"/>
    </location>
</feature>
<dbReference type="InterPro" id="IPR000182">
    <property type="entry name" value="GNAT_dom"/>
</dbReference>
<accession>A0A1V6P9D8</accession>
<dbReference type="PROSITE" id="PS51186">
    <property type="entry name" value="GNAT"/>
    <property type="match status" value="1"/>
</dbReference>
<feature type="region of interest" description="Disordered" evidence="1">
    <location>
        <begin position="1"/>
        <end position="92"/>
    </location>
</feature>
<feature type="region of interest" description="Disordered" evidence="1">
    <location>
        <begin position="615"/>
        <end position="704"/>
    </location>
</feature>
<evidence type="ECO:0000256" key="2">
    <source>
        <dbReference type="SAM" id="Phobius"/>
    </source>
</evidence>
<feature type="compositionally biased region" description="Polar residues" evidence="1">
    <location>
        <begin position="403"/>
        <end position="419"/>
    </location>
</feature>
<keyword evidence="5" id="KW-1185">Reference proteome</keyword>
<dbReference type="GO" id="GO:0016747">
    <property type="term" value="F:acyltransferase activity, transferring groups other than amino-acyl groups"/>
    <property type="evidence" value="ECO:0007669"/>
    <property type="project" value="InterPro"/>
</dbReference>
<feature type="region of interest" description="Disordered" evidence="1">
    <location>
        <begin position="403"/>
        <end position="459"/>
    </location>
</feature>
<feature type="compositionally biased region" description="Polar residues" evidence="1">
    <location>
        <begin position="615"/>
        <end position="627"/>
    </location>
</feature>
<feature type="transmembrane region" description="Helical" evidence="2">
    <location>
        <begin position="122"/>
        <end position="146"/>
    </location>
</feature>
<feature type="region of interest" description="Disordered" evidence="1">
    <location>
        <begin position="510"/>
        <end position="548"/>
    </location>
</feature>
<protein>
    <recommendedName>
        <fullName evidence="3">N-acetyltransferase domain-containing protein</fullName>
    </recommendedName>
</protein>
<comment type="caution">
    <text evidence="4">The sequence shown here is derived from an EMBL/GenBank/DDBJ whole genome shotgun (WGS) entry which is preliminary data.</text>
</comment>
<dbReference type="Gene3D" id="3.40.630.30">
    <property type="match status" value="1"/>
</dbReference>
<sequence length="704" mass="78760">MARPAAIPASVQDHTVAATVRDTRPEPNLFKPPIKDASTQYPSPEHADTNNTTQSKPEQPVQPTKVTSNENMASDSKANKGTTKPSRDPPTKETVTYIARTHEDLIPALQLISDSVAQQGQLAALALILEPIVWVPLLFSIPLLLVEIKHDSSEWLGVVTAIACAILFVAAVINILLHGYTDAAERVGRWSWLYGDRWIQNQFGKTRLSEQLLGMYVISPRSDDYVFITRLGEEIIAVIVLRIVDTWDRDPDMTGRAEPVGFKSTYRRQKVCIRAWTVKKRHRGQGIGIALLRFVVRWALDEDLEHIVFADDHAHSVRVLGKSFNKKMDKQDARARDTLYWEVKHYSTPWHEEQREERKMILRVAGAKSADLKEDMDLSPSSCREPCPIQTYLATRRLESMTTARETVNTPPESATESATVVPPSRLSWSDPYAEDELDEASTNTGPGEYSPSSYRGSRPLIASPGRFEFDSWTGARVNVNAPPESVTESPAESPIAVPRLQLHYSRRNTRAELDEANINTGPAEYDDGPGEYDNGSGDHDDGPGNYDDGFGDYDDGGEYDVESEGFDADYIGSGDADLGWGRGYYDTGSRSNQARHQRAANEHYMRHIREECQRTPNTNTPDSWTDPTERCVDPFNFTPRDTRNDWNNPNSSWGPPFGSAENSPAPAESPEQTNEDEDNFWSQYPFSTTPTADSLREEILGDP</sequence>
<dbReference type="Proteomes" id="UP000191522">
    <property type="component" value="Unassembled WGS sequence"/>
</dbReference>
<feature type="compositionally biased region" description="Polar residues" evidence="1">
    <location>
        <begin position="49"/>
        <end position="84"/>
    </location>
</feature>
<feature type="compositionally biased region" description="Polar residues" evidence="1">
    <location>
        <begin position="441"/>
        <end position="456"/>
    </location>
</feature>
<keyword evidence="2" id="KW-0472">Membrane</keyword>
<name>A0A1V6P9D8_PENDC</name>
<dbReference type="OrthoDB" id="5343688at2759"/>
<keyword evidence="2" id="KW-1133">Transmembrane helix</keyword>
<proteinExistence type="predicted"/>
<evidence type="ECO:0000259" key="3">
    <source>
        <dbReference type="PROSITE" id="PS51186"/>
    </source>
</evidence>
<evidence type="ECO:0000313" key="4">
    <source>
        <dbReference type="EMBL" id="OQD73555.1"/>
    </source>
</evidence>